<dbReference type="Proteomes" id="UP000595437">
    <property type="component" value="Chromosome 5"/>
</dbReference>
<evidence type="ECO:0000313" key="2">
    <source>
        <dbReference type="Proteomes" id="UP000595437"/>
    </source>
</evidence>
<sequence length="97" mass="11221">MEDVDSRPKCILLFENECRRYFHVGPLNIIHNFRCLYNYALNADVKGSDYSMDIIKAKEFLNIEELPAELAAIMANFSELAAAERLPLRESLRIVEK</sequence>
<reference evidence="2" key="1">
    <citation type="submission" date="2021-01" db="EMBL/GenBank/DDBJ databases">
        <title>Caligus Genome Assembly.</title>
        <authorList>
            <person name="Gallardo-Escarate C."/>
        </authorList>
    </citation>
    <scope>NUCLEOTIDE SEQUENCE [LARGE SCALE GENOMIC DNA]</scope>
</reference>
<gene>
    <name evidence="1" type="ORF">FKW44_008755</name>
</gene>
<keyword evidence="2" id="KW-1185">Reference proteome</keyword>
<protein>
    <submittedName>
        <fullName evidence="1">Uncharacterized protein</fullName>
    </submittedName>
</protein>
<evidence type="ECO:0000313" key="1">
    <source>
        <dbReference type="EMBL" id="QQP55535.1"/>
    </source>
</evidence>
<proteinExistence type="predicted"/>
<feature type="non-terminal residue" evidence="1">
    <location>
        <position position="97"/>
    </location>
</feature>
<organism evidence="1 2">
    <name type="scientific">Caligus rogercresseyi</name>
    <name type="common">Sea louse</name>
    <dbReference type="NCBI Taxonomy" id="217165"/>
    <lineage>
        <taxon>Eukaryota</taxon>
        <taxon>Metazoa</taxon>
        <taxon>Ecdysozoa</taxon>
        <taxon>Arthropoda</taxon>
        <taxon>Crustacea</taxon>
        <taxon>Multicrustacea</taxon>
        <taxon>Hexanauplia</taxon>
        <taxon>Copepoda</taxon>
        <taxon>Siphonostomatoida</taxon>
        <taxon>Caligidae</taxon>
        <taxon>Caligus</taxon>
    </lineage>
</organism>
<name>A0A7T8QUH3_CALRO</name>
<dbReference type="AlphaFoldDB" id="A0A7T8QUH3"/>
<dbReference type="EMBL" id="CP045894">
    <property type="protein sequence ID" value="QQP55535.1"/>
    <property type="molecule type" value="Genomic_DNA"/>
</dbReference>
<accession>A0A7T8QUH3</accession>